<dbReference type="EMBL" id="QPKB01000002">
    <property type="protein sequence ID" value="RWR76503.1"/>
    <property type="molecule type" value="Genomic_DNA"/>
</dbReference>
<organism evidence="2 3">
    <name type="scientific">Cinnamomum micranthum f. kanehirae</name>
    <dbReference type="NCBI Taxonomy" id="337451"/>
    <lineage>
        <taxon>Eukaryota</taxon>
        <taxon>Viridiplantae</taxon>
        <taxon>Streptophyta</taxon>
        <taxon>Embryophyta</taxon>
        <taxon>Tracheophyta</taxon>
        <taxon>Spermatophyta</taxon>
        <taxon>Magnoliopsida</taxon>
        <taxon>Magnoliidae</taxon>
        <taxon>Laurales</taxon>
        <taxon>Lauraceae</taxon>
        <taxon>Cinnamomum</taxon>
    </lineage>
</organism>
<dbReference type="OrthoDB" id="10563657at2759"/>
<name>A0A443NDA3_9MAGN</name>
<evidence type="ECO:0000313" key="3">
    <source>
        <dbReference type="Proteomes" id="UP000283530"/>
    </source>
</evidence>
<accession>A0A443NDA3</accession>
<feature type="region of interest" description="Disordered" evidence="1">
    <location>
        <begin position="1"/>
        <end position="21"/>
    </location>
</feature>
<protein>
    <submittedName>
        <fullName evidence="2">VQ motif-containing protein 11-like protein</fullName>
    </submittedName>
</protein>
<gene>
    <name evidence="2" type="ORF">CKAN_00494600</name>
</gene>
<proteinExistence type="predicted"/>
<sequence>MSFSSSSSAATTKCRCDDGSDSHPLPLSVGWRPHLKRPRLETHRRHRREAPCHRSRPLLRQIAELRWLRPRRRPRQPAFKLHELRHSMRKLEINLGLTSLRGLVLSPRSQPLISLIASPVTPPDWIPFSPINSRRNSFYLQNSPALFIFDVFQGSS</sequence>
<comment type="caution">
    <text evidence="2">The sequence shown here is derived from an EMBL/GenBank/DDBJ whole genome shotgun (WGS) entry which is preliminary data.</text>
</comment>
<reference evidence="2 3" key="1">
    <citation type="journal article" date="2019" name="Nat. Plants">
        <title>Stout camphor tree genome fills gaps in understanding of flowering plant genome evolution.</title>
        <authorList>
            <person name="Chaw S.M."/>
            <person name="Liu Y.C."/>
            <person name="Wu Y.W."/>
            <person name="Wang H.Y."/>
            <person name="Lin C.I."/>
            <person name="Wu C.S."/>
            <person name="Ke H.M."/>
            <person name="Chang L.Y."/>
            <person name="Hsu C.Y."/>
            <person name="Yang H.T."/>
            <person name="Sudianto E."/>
            <person name="Hsu M.H."/>
            <person name="Wu K.P."/>
            <person name="Wang L.N."/>
            <person name="Leebens-Mack J.H."/>
            <person name="Tsai I.J."/>
        </authorList>
    </citation>
    <scope>NUCLEOTIDE SEQUENCE [LARGE SCALE GENOMIC DNA]</scope>
    <source>
        <strain evidence="3">cv. Chaw 1501</strain>
        <tissue evidence="2">Young leaves</tissue>
    </source>
</reference>
<evidence type="ECO:0000313" key="2">
    <source>
        <dbReference type="EMBL" id="RWR76503.1"/>
    </source>
</evidence>
<dbReference type="Proteomes" id="UP000283530">
    <property type="component" value="Unassembled WGS sequence"/>
</dbReference>
<keyword evidence="3" id="KW-1185">Reference proteome</keyword>
<dbReference type="AlphaFoldDB" id="A0A443NDA3"/>
<evidence type="ECO:0000256" key="1">
    <source>
        <dbReference type="SAM" id="MobiDB-lite"/>
    </source>
</evidence>